<organism evidence="1 2">
    <name type="scientific">Paenibacillus riograndensis SBR5</name>
    <dbReference type="NCBI Taxonomy" id="1073571"/>
    <lineage>
        <taxon>Bacteria</taxon>
        <taxon>Bacillati</taxon>
        <taxon>Bacillota</taxon>
        <taxon>Bacilli</taxon>
        <taxon>Bacillales</taxon>
        <taxon>Paenibacillaceae</taxon>
        <taxon>Paenibacillus</taxon>
        <taxon>Paenibacillus sonchi group</taxon>
    </lineage>
</organism>
<dbReference type="EMBL" id="LN831776">
    <property type="protein sequence ID" value="CQR51774.1"/>
    <property type="molecule type" value="Genomic_DNA"/>
</dbReference>
<dbReference type="HOGENOM" id="CLU_3390576_0_0_9"/>
<evidence type="ECO:0000313" key="1">
    <source>
        <dbReference type="EMBL" id="CQR51774.1"/>
    </source>
</evidence>
<sequence>MILGCLVLVLIVVASSEKAEAIVKLNDPGNDS</sequence>
<dbReference type="AlphaFoldDB" id="A0A0E4CUB7"/>
<protein>
    <submittedName>
        <fullName evidence="1">Uncharacterized protein</fullName>
    </submittedName>
</protein>
<proteinExistence type="predicted"/>
<name>A0A0E4CUB7_9BACL</name>
<gene>
    <name evidence="1" type="ORF">PRIO_0479</name>
</gene>
<dbReference type="Proteomes" id="UP000033163">
    <property type="component" value="Chromosome I"/>
</dbReference>
<dbReference type="PATRIC" id="fig|1073571.4.peg.481"/>
<evidence type="ECO:0000313" key="2">
    <source>
        <dbReference type="Proteomes" id="UP000033163"/>
    </source>
</evidence>
<accession>A0A0E4CUB7</accession>
<reference evidence="2" key="1">
    <citation type="submission" date="2015-03" db="EMBL/GenBank/DDBJ databases">
        <authorList>
            <person name="Wibberg D."/>
        </authorList>
    </citation>
    <scope>NUCLEOTIDE SEQUENCE [LARGE SCALE GENOMIC DNA]</scope>
</reference>
<dbReference type="KEGG" id="pri:PRIO_0479"/>